<feature type="transmembrane region" description="Helical" evidence="1">
    <location>
        <begin position="99"/>
        <end position="121"/>
    </location>
</feature>
<dbReference type="Proteomes" id="UP000501452">
    <property type="component" value="Chromosome"/>
</dbReference>
<accession>A0A6G8QDG8</accession>
<dbReference type="KEGG" id="rub:GBA63_18920"/>
<feature type="transmembrane region" description="Helical" evidence="1">
    <location>
        <begin position="251"/>
        <end position="271"/>
    </location>
</feature>
<feature type="transmembrane region" description="Helical" evidence="1">
    <location>
        <begin position="59"/>
        <end position="78"/>
    </location>
</feature>
<dbReference type="AlphaFoldDB" id="A0A6G8QDG8"/>
<evidence type="ECO:0000256" key="1">
    <source>
        <dbReference type="SAM" id="Phobius"/>
    </source>
</evidence>
<evidence type="ECO:0000313" key="2">
    <source>
        <dbReference type="EMBL" id="QIN84482.1"/>
    </source>
</evidence>
<feature type="transmembrane region" description="Helical" evidence="1">
    <location>
        <begin position="227"/>
        <end position="246"/>
    </location>
</feature>
<feature type="transmembrane region" description="Helical" evidence="1">
    <location>
        <begin position="133"/>
        <end position="152"/>
    </location>
</feature>
<feature type="transmembrane region" description="Helical" evidence="1">
    <location>
        <begin position="277"/>
        <end position="295"/>
    </location>
</feature>
<keyword evidence="1" id="KW-1133">Transmembrane helix</keyword>
<proteinExistence type="predicted"/>
<keyword evidence="3" id="KW-1185">Reference proteome</keyword>
<feature type="transmembrane region" description="Helical" evidence="1">
    <location>
        <begin position="164"/>
        <end position="184"/>
    </location>
</feature>
<gene>
    <name evidence="2" type="ORF">GBA63_18920</name>
</gene>
<feature type="transmembrane region" description="Helical" evidence="1">
    <location>
        <begin position="307"/>
        <end position="329"/>
    </location>
</feature>
<keyword evidence="1" id="KW-0812">Transmembrane</keyword>
<keyword evidence="1" id="KW-0472">Membrane</keyword>
<dbReference type="EMBL" id="CP045119">
    <property type="protein sequence ID" value="QIN84482.1"/>
    <property type="molecule type" value="Genomic_DNA"/>
</dbReference>
<feature type="transmembrane region" description="Helical" evidence="1">
    <location>
        <begin position="335"/>
        <end position="354"/>
    </location>
</feature>
<sequence length="373" mass="38038">MDTSIVGAAGTKAARGTGATGLDWAVAAASILFVGGAWLDAWAHDNLPATLETFFTPWHAILYAGLLAAAVTLSWAAIRNHARGVSWRGALPDGYGLSALGVAAFAAGGVGDMLWHVFFGIEVGLEALLSPTHLLLAAGATLVASGPLRAAWLRPGSRSGAVPLPALLSLGLTVSVLVFFTAYANPFGIPWPDSQFNLARFDFSVVPAESGSQDGPVYAATEGLGRALGVTGILLQAGILMGAMLLAARRWVLPFGAATLVFSLALVPSVFPHGYYLFVPVAVLGGLISDVLLRYPAAGRSGAPRLFAFAAPAGLYALYFAALALTGGLSWPVELWAGTVVLAGAVGMLVAFLAGSSDAPPSSETSPGKPTAA</sequence>
<organism evidence="2 3">
    <name type="scientific">Rubrobacter tropicus</name>
    <dbReference type="NCBI Taxonomy" id="2653851"/>
    <lineage>
        <taxon>Bacteria</taxon>
        <taxon>Bacillati</taxon>
        <taxon>Actinomycetota</taxon>
        <taxon>Rubrobacteria</taxon>
        <taxon>Rubrobacterales</taxon>
        <taxon>Rubrobacteraceae</taxon>
        <taxon>Rubrobacter</taxon>
    </lineage>
</organism>
<feature type="transmembrane region" description="Helical" evidence="1">
    <location>
        <begin position="21"/>
        <end position="39"/>
    </location>
</feature>
<dbReference type="RefSeq" id="WP_166178711.1">
    <property type="nucleotide sequence ID" value="NZ_CP045119.1"/>
</dbReference>
<protein>
    <submittedName>
        <fullName evidence="2">Uncharacterized protein</fullName>
    </submittedName>
</protein>
<evidence type="ECO:0000313" key="3">
    <source>
        <dbReference type="Proteomes" id="UP000501452"/>
    </source>
</evidence>
<name>A0A6G8QDG8_9ACTN</name>
<reference evidence="2 3" key="1">
    <citation type="submission" date="2019-10" db="EMBL/GenBank/DDBJ databases">
        <title>Rubrobacter sp nov SCSIO 52090 isolated from a deep-sea sediment in the South China Sea.</title>
        <authorList>
            <person name="Chen R.W."/>
        </authorList>
    </citation>
    <scope>NUCLEOTIDE SEQUENCE [LARGE SCALE GENOMIC DNA]</scope>
    <source>
        <strain evidence="2 3">SCSIO 52909</strain>
    </source>
</reference>